<dbReference type="SUPFAM" id="SSF49265">
    <property type="entry name" value="Fibronectin type III"/>
    <property type="match status" value="1"/>
</dbReference>
<dbReference type="InterPro" id="IPR013783">
    <property type="entry name" value="Ig-like_fold"/>
</dbReference>
<dbReference type="Proteomes" id="UP001458880">
    <property type="component" value="Unassembled WGS sequence"/>
</dbReference>
<accession>A0AAW1IES1</accession>
<protein>
    <recommendedName>
        <fullName evidence="5">Nephrin/kirre</fullName>
    </recommendedName>
</protein>
<sequence length="245" mass="27055">MIDSGRNVVNSPKVTRQSAGRYVCSAVNSEGETLSNELAFRVQYAPICKYDRIVVLGASRGENIDVACEIEADPPAKTYRWKFNNSGETLDVDAERFAKTSNGSMSVLRYTPVHEMDYGLLSCWASNSVGHQINPCVFQVVAAGKPFPVKNCTLSNQTSSSVEVICLPGFDGGLTQYFLLELYSANSAIPRYNMTSNREPYFFLDNLEPDVTFRIVVFAVNAKGRSNGVVLEEVTFKDAEKRTGK</sequence>
<keyword evidence="4" id="KW-1185">Reference proteome</keyword>
<dbReference type="InterPro" id="IPR007110">
    <property type="entry name" value="Ig-like_dom"/>
</dbReference>
<evidence type="ECO:0008006" key="5">
    <source>
        <dbReference type="Google" id="ProtNLM"/>
    </source>
</evidence>
<dbReference type="AlphaFoldDB" id="A0AAW1IES1"/>
<evidence type="ECO:0000313" key="3">
    <source>
        <dbReference type="EMBL" id="KAK9688252.1"/>
    </source>
</evidence>
<dbReference type="PROSITE" id="PS50835">
    <property type="entry name" value="IG_LIKE"/>
    <property type="match status" value="1"/>
</dbReference>
<dbReference type="InterPro" id="IPR036179">
    <property type="entry name" value="Ig-like_dom_sf"/>
</dbReference>
<proteinExistence type="predicted"/>
<feature type="domain" description="Ig-like" evidence="1">
    <location>
        <begin position="51"/>
        <end position="134"/>
    </location>
</feature>
<dbReference type="EMBL" id="JASPKY010000599">
    <property type="protein sequence ID" value="KAK9688252.1"/>
    <property type="molecule type" value="Genomic_DNA"/>
</dbReference>
<evidence type="ECO:0000313" key="4">
    <source>
        <dbReference type="Proteomes" id="UP001458880"/>
    </source>
</evidence>
<dbReference type="CDD" id="cd00063">
    <property type="entry name" value="FN3"/>
    <property type="match status" value="1"/>
</dbReference>
<dbReference type="PROSITE" id="PS50853">
    <property type="entry name" value="FN3"/>
    <property type="match status" value="1"/>
</dbReference>
<comment type="caution">
    <text evidence="3">The sequence shown here is derived from an EMBL/GenBank/DDBJ whole genome shotgun (WGS) entry which is preliminary data.</text>
</comment>
<reference evidence="3 4" key="1">
    <citation type="journal article" date="2024" name="BMC Genomics">
        <title>De novo assembly and annotation of Popillia japonica's genome with initial clues to its potential as an invasive pest.</title>
        <authorList>
            <person name="Cucini C."/>
            <person name="Boschi S."/>
            <person name="Funari R."/>
            <person name="Cardaioli E."/>
            <person name="Iannotti N."/>
            <person name="Marturano G."/>
            <person name="Paoli F."/>
            <person name="Bruttini M."/>
            <person name="Carapelli A."/>
            <person name="Frati F."/>
            <person name="Nardi F."/>
        </authorList>
    </citation>
    <scope>NUCLEOTIDE SEQUENCE [LARGE SCALE GENOMIC DNA]</scope>
    <source>
        <strain evidence="3">DMR45628</strain>
    </source>
</reference>
<dbReference type="Pfam" id="PF13927">
    <property type="entry name" value="Ig_3"/>
    <property type="match status" value="1"/>
</dbReference>
<dbReference type="CDD" id="cd00096">
    <property type="entry name" value="Ig"/>
    <property type="match status" value="1"/>
</dbReference>
<feature type="domain" description="Fibronectin type-III" evidence="2">
    <location>
        <begin position="148"/>
        <end position="241"/>
    </location>
</feature>
<dbReference type="PANTHER" id="PTHR23278:SF31">
    <property type="entry name" value="SIDESTEP II, ISOFORM A"/>
    <property type="match status" value="1"/>
</dbReference>
<name>A0AAW1IES1_POPJA</name>
<dbReference type="InterPro" id="IPR003961">
    <property type="entry name" value="FN3_dom"/>
</dbReference>
<organism evidence="3 4">
    <name type="scientific">Popillia japonica</name>
    <name type="common">Japanese beetle</name>
    <dbReference type="NCBI Taxonomy" id="7064"/>
    <lineage>
        <taxon>Eukaryota</taxon>
        <taxon>Metazoa</taxon>
        <taxon>Ecdysozoa</taxon>
        <taxon>Arthropoda</taxon>
        <taxon>Hexapoda</taxon>
        <taxon>Insecta</taxon>
        <taxon>Pterygota</taxon>
        <taxon>Neoptera</taxon>
        <taxon>Endopterygota</taxon>
        <taxon>Coleoptera</taxon>
        <taxon>Polyphaga</taxon>
        <taxon>Scarabaeiformia</taxon>
        <taxon>Scarabaeidae</taxon>
        <taxon>Rutelinae</taxon>
        <taxon>Popillia</taxon>
    </lineage>
</organism>
<dbReference type="InterPro" id="IPR036116">
    <property type="entry name" value="FN3_sf"/>
</dbReference>
<dbReference type="Gene3D" id="2.60.40.10">
    <property type="entry name" value="Immunoglobulins"/>
    <property type="match status" value="2"/>
</dbReference>
<dbReference type="PANTHER" id="PTHR23278">
    <property type="entry name" value="SIDESTEP PROTEIN"/>
    <property type="match status" value="1"/>
</dbReference>
<dbReference type="SUPFAM" id="SSF48726">
    <property type="entry name" value="Immunoglobulin"/>
    <property type="match status" value="1"/>
</dbReference>
<evidence type="ECO:0000259" key="2">
    <source>
        <dbReference type="PROSITE" id="PS50853"/>
    </source>
</evidence>
<evidence type="ECO:0000259" key="1">
    <source>
        <dbReference type="PROSITE" id="PS50835"/>
    </source>
</evidence>
<gene>
    <name evidence="3" type="ORF">QE152_g35681</name>
</gene>